<dbReference type="GeneID" id="106180610"/>
<dbReference type="Gene3D" id="1.25.40.20">
    <property type="entry name" value="Ankyrin repeat-containing domain"/>
    <property type="match status" value="1"/>
</dbReference>
<evidence type="ECO:0000256" key="2">
    <source>
        <dbReference type="SAM" id="MobiDB-lite"/>
    </source>
</evidence>
<dbReference type="AlphaFoldDB" id="A0A1S3KCW4"/>
<dbReference type="Gene3D" id="2.30.29.30">
    <property type="entry name" value="Pleckstrin-homology domain (PH domain)/Phosphotyrosine-binding domain (PTB)"/>
    <property type="match status" value="1"/>
</dbReference>
<gene>
    <name evidence="5" type="primary">LOC106180610</name>
</gene>
<name>A0A1S3KCW4_LINAN</name>
<evidence type="ECO:0000313" key="5">
    <source>
        <dbReference type="RefSeq" id="XP_013420091.1"/>
    </source>
</evidence>
<dbReference type="SUPFAM" id="SSF50729">
    <property type="entry name" value="PH domain-like"/>
    <property type="match status" value="1"/>
</dbReference>
<organism evidence="4 5">
    <name type="scientific">Lingula anatina</name>
    <name type="common">Brachiopod</name>
    <name type="synonym">Lingula unguis</name>
    <dbReference type="NCBI Taxonomy" id="7574"/>
    <lineage>
        <taxon>Eukaryota</taxon>
        <taxon>Metazoa</taxon>
        <taxon>Spiralia</taxon>
        <taxon>Lophotrochozoa</taxon>
        <taxon>Brachiopoda</taxon>
        <taxon>Linguliformea</taxon>
        <taxon>Lingulata</taxon>
        <taxon>Lingulida</taxon>
        <taxon>Linguloidea</taxon>
        <taxon>Lingulidae</taxon>
        <taxon>Lingula</taxon>
    </lineage>
</organism>
<accession>A0A1S3KCW4</accession>
<dbReference type="OrthoDB" id="416222at2759"/>
<feature type="repeat" description="ANK" evidence="1">
    <location>
        <begin position="22"/>
        <end position="54"/>
    </location>
</feature>
<protein>
    <submittedName>
        <fullName evidence="5">Oxysterol-binding protein-related protein 1</fullName>
    </submittedName>
</protein>
<dbReference type="SMART" id="SM00233">
    <property type="entry name" value="PH"/>
    <property type="match status" value="1"/>
</dbReference>
<dbReference type="InterPro" id="IPR001849">
    <property type="entry name" value="PH_domain"/>
</dbReference>
<sequence>MSQNENTLKGPNPPNIECIDKFGNTALHCASYRRQKEAAVMLLQNGINPAIKNNQGQTAAEMARTASMRQILDVQPVRDILRGVQRFEGALLKRSRLRGWKSMWAVLERGVLTYFNSRGDATTGVKRKGFKYLDNAKIKPEERSLIFTIVFSDSTKHTLAVQPETTEEASVIQLHKWMNNLGSHIAYSTHYINQGTQIVDEDLEDLVPLGTMEDALQTAQAHQMALERHITNAADMLEHVEQSKDGATSSFVQSVPSPTPKHSKRDARLGTVQHVQLLSQFQQIGTASKDMCNALTHCMTLFKQQEELRKVQLQQEMEKTRVLQEALHALATEHHELEHTFQRSMSPARYYDTDDDEFYDCDEGEEERSGRFSVTDDETTSFSNSTYSMAPEPNNHKMAPQYKWMPYTNWGGSGGTVFVNFTPNCNPYTSKASME</sequence>
<evidence type="ECO:0000259" key="3">
    <source>
        <dbReference type="PROSITE" id="PS50003"/>
    </source>
</evidence>
<evidence type="ECO:0000256" key="1">
    <source>
        <dbReference type="PROSITE-ProRule" id="PRU00023"/>
    </source>
</evidence>
<dbReference type="PROSITE" id="PS50003">
    <property type="entry name" value="PH_DOMAIN"/>
    <property type="match status" value="1"/>
</dbReference>
<feature type="compositionally biased region" description="Polar residues" evidence="2">
    <location>
        <begin position="245"/>
        <end position="256"/>
    </location>
</feature>
<dbReference type="SUPFAM" id="SSF48403">
    <property type="entry name" value="Ankyrin repeat"/>
    <property type="match status" value="1"/>
</dbReference>
<dbReference type="SMART" id="SM00248">
    <property type="entry name" value="ANK"/>
    <property type="match status" value="1"/>
</dbReference>
<dbReference type="InParanoid" id="A0A1S3KCW4"/>
<keyword evidence="4" id="KW-1185">Reference proteome</keyword>
<dbReference type="Proteomes" id="UP000085678">
    <property type="component" value="Unplaced"/>
</dbReference>
<keyword evidence="1" id="KW-0040">ANK repeat</keyword>
<evidence type="ECO:0000313" key="4">
    <source>
        <dbReference type="Proteomes" id="UP000085678"/>
    </source>
</evidence>
<dbReference type="InterPro" id="IPR011993">
    <property type="entry name" value="PH-like_dom_sf"/>
</dbReference>
<dbReference type="KEGG" id="lak:106180610"/>
<feature type="region of interest" description="Disordered" evidence="2">
    <location>
        <begin position="363"/>
        <end position="394"/>
    </location>
</feature>
<dbReference type="InterPro" id="IPR002110">
    <property type="entry name" value="Ankyrin_rpt"/>
</dbReference>
<proteinExistence type="predicted"/>
<feature type="domain" description="PH" evidence="3">
    <location>
        <begin position="84"/>
        <end position="186"/>
    </location>
</feature>
<dbReference type="STRING" id="7574.A0A1S3KCW4"/>
<reference evidence="5" key="1">
    <citation type="submission" date="2025-08" db="UniProtKB">
        <authorList>
            <consortium name="RefSeq"/>
        </authorList>
    </citation>
    <scope>IDENTIFICATION</scope>
    <source>
        <tissue evidence="5">Gonads</tissue>
    </source>
</reference>
<dbReference type="RefSeq" id="XP_013420091.1">
    <property type="nucleotide sequence ID" value="XM_013564637.1"/>
</dbReference>
<dbReference type="Pfam" id="PF00169">
    <property type="entry name" value="PH"/>
    <property type="match status" value="1"/>
</dbReference>
<dbReference type="InterPro" id="IPR036770">
    <property type="entry name" value="Ankyrin_rpt-contain_sf"/>
</dbReference>
<feature type="region of interest" description="Disordered" evidence="2">
    <location>
        <begin position="242"/>
        <end position="266"/>
    </location>
</feature>
<dbReference type="PROSITE" id="PS50088">
    <property type="entry name" value="ANK_REPEAT"/>
    <property type="match status" value="1"/>
</dbReference>
<dbReference type="Pfam" id="PF00023">
    <property type="entry name" value="Ank"/>
    <property type="match status" value="1"/>
</dbReference>